<comment type="function">
    <text evidence="9">Proton pump that utilizes the energy of pyrophosphate hydrolysis as the driving force for proton movement across the membrane. Generates a proton motive force.</text>
</comment>
<feature type="transmembrane region" description="Helical" evidence="9">
    <location>
        <begin position="123"/>
        <end position="150"/>
    </location>
</feature>
<sequence length="725" mass="73116">MSTEMALYFALACGLAAVLYGFIQRSWILSQDAGNARMQEIATAIQQGAAAYLGRQYRTIAIVGVVLAIAIAVSGLGTTTAIGFVVGAVLSGICGFIGMNISVRANVRTAQAATKGIGPALDVAFKGGAITGMLVVGLGLLGVGGFYLAIGGGHDSTALKPMLGLAFGSSLISIFARLGGGIFTKGADVGADLVGKVEAGIPEDDPRNPAVIADNVGDNVGDCAGMAADLFETYAVTLIAAMALGALMVTGASAAAGVIYPLALGGVSIIASIIGCYFVKASEGMKNVMPALYKGLIVAGVLSLIAFFFVTRAMFPGDIELSNGGTTSAMALFGACTVGLVLTAAMVWITEYYTGTQYHPVQHVAQASTTGHGTNVIAGLGVSMKSTAFPVLFVCAAIYAAYALAGLYGIAVAATSMLSMAGIVVALDAYGPITDNAGGIAEMAELPDSVRDITDPLDAVGNTTKAVTKGYAIGSAGLAALVLFADYTHALEARGMHVRFDLSDHYVILGLFIGGLIPYLFGAMAMEAVGRAAGAVVIEVRKQFADGAIMAGQRKPEYGAAVDMLTTAAIKEMIVPSLLPVAAPIIVGLVLGPAALGGLLMGTIVTGLFVGISMCTGGGAWDNAKKLIEEGFTDDKGQLHKKGGEAHKAAVTGDTVGDPYKDTAGPAVNPLIKIINIVALLIVPLLPMSAGSHEPTPAPAAATVAAEPAAPAASMAELPASAASQ</sequence>
<evidence type="ECO:0000256" key="8">
    <source>
        <dbReference type="ARBA" id="ARBA00023136"/>
    </source>
</evidence>
<keyword evidence="9" id="KW-1003">Cell membrane</keyword>
<feature type="transmembrane region" description="Helical" evidence="9">
    <location>
        <begin position="330"/>
        <end position="349"/>
    </location>
</feature>
<dbReference type="NCBIfam" id="NF001960">
    <property type="entry name" value="PRK00733.3-5"/>
    <property type="match status" value="1"/>
</dbReference>
<dbReference type="Proteomes" id="UP001606134">
    <property type="component" value="Unassembled WGS sequence"/>
</dbReference>
<evidence type="ECO:0000256" key="7">
    <source>
        <dbReference type="ARBA" id="ARBA00023065"/>
    </source>
</evidence>
<dbReference type="PIRSF" id="PIRSF001265">
    <property type="entry name" value="H+-PPase"/>
    <property type="match status" value="1"/>
</dbReference>
<feature type="transmembrane region" description="Helical" evidence="9">
    <location>
        <begin position="6"/>
        <end position="23"/>
    </location>
</feature>
<comment type="subunit">
    <text evidence="9">Homodimer.</text>
</comment>
<dbReference type="GO" id="GO:0004427">
    <property type="term" value="F:inorganic diphosphate phosphatase activity"/>
    <property type="evidence" value="ECO:0007669"/>
    <property type="project" value="UniProtKB-EC"/>
</dbReference>
<organism evidence="11 12">
    <name type="scientific">Pelomonas candidula</name>
    <dbReference type="NCBI Taxonomy" id="3299025"/>
    <lineage>
        <taxon>Bacteria</taxon>
        <taxon>Pseudomonadati</taxon>
        <taxon>Pseudomonadota</taxon>
        <taxon>Betaproteobacteria</taxon>
        <taxon>Burkholderiales</taxon>
        <taxon>Sphaerotilaceae</taxon>
        <taxon>Roseateles</taxon>
    </lineage>
</organism>
<feature type="transmembrane region" description="Helical" evidence="9">
    <location>
        <begin position="599"/>
        <end position="621"/>
    </location>
</feature>
<evidence type="ECO:0000313" key="11">
    <source>
        <dbReference type="EMBL" id="MFG6487096.1"/>
    </source>
</evidence>
<keyword evidence="2 9" id="KW-0813">Transport</keyword>
<keyword evidence="7 9" id="KW-0406">Ion transport</keyword>
<feature type="site" description="Determinant of potassium independence" evidence="9">
    <location>
        <position position="465"/>
    </location>
</feature>
<keyword evidence="11" id="KW-0378">Hydrolase</keyword>
<keyword evidence="12" id="KW-1185">Reference proteome</keyword>
<feature type="transmembrane region" description="Helical" evidence="9">
    <location>
        <begin position="291"/>
        <end position="310"/>
    </location>
</feature>
<dbReference type="PANTHER" id="PTHR31998">
    <property type="entry name" value="K(+)-INSENSITIVE PYROPHOSPHATE-ENERGIZED PROTON PUMP"/>
    <property type="match status" value="1"/>
</dbReference>
<evidence type="ECO:0000256" key="5">
    <source>
        <dbReference type="ARBA" id="ARBA00022967"/>
    </source>
</evidence>
<protein>
    <recommendedName>
        <fullName evidence="9">K(+)-insensitive pyrophosphate-energized proton pump</fullName>
        <ecNumber evidence="9">7.1.3.1</ecNumber>
    </recommendedName>
    <alternativeName>
        <fullName evidence="9">Membrane-bound proton-translocating pyrophosphatase</fullName>
    </alternativeName>
    <alternativeName>
        <fullName evidence="9">Pyrophosphate-energized inorganic pyrophosphatase</fullName>
        <shortName evidence="9">H(+)-PPase</shortName>
    </alternativeName>
</protein>
<dbReference type="RefSeq" id="WP_394409248.1">
    <property type="nucleotide sequence ID" value="NZ_JBIGIC010000004.1"/>
</dbReference>
<feature type="region of interest" description="Disordered" evidence="10">
    <location>
        <begin position="693"/>
        <end position="725"/>
    </location>
</feature>
<evidence type="ECO:0000256" key="10">
    <source>
        <dbReference type="SAM" id="MobiDB-lite"/>
    </source>
</evidence>
<proteinExistence type="inferred from homology"/>
<feature type="transmembrane region" description="Helical" evidence="9">
    <location>
        <begin position="57"/>
        <end position="76"/>
    </location>
</feature>
<comment type="caution">
    <text evidence="11">The sequence shown here is derived from an EMBL/GenBank/DDBJ whole genome shotgun (WGS) entry which is preliminary data.</text>
</comment>
<evidence type="ECO:0000313" key="12">
    <source>
        <dbReference type="Proteomes" id="UP001606134"/>
    </source>
</evidence>
<evidence type="ECO:0000256" key="1">
    <source>
        <dbReference type="ARBA" id="ARBA00004127"/>
    </source>
</evidence>
<accession>A0ABW7HBH4</accession>
<keyword evidence="3 9" id="KW-0812">Transmembrane</keyword>
<keyword evidence="9" id="KW-0375">Hydrogen ion transport</keyword>
<comment type="similarity">
    <text evidence="9">Belongs to the H(+)-translocating pyrophosphatase (TC 3.A.10) family. K(+)-insensitive subfamily.</text>
</comment>
<name>A0ABW7HBH4_9BURK</name>
<comment type="cofactor">
    <cofactor evidence="9">
        <name>Mg(2+)</name>
        <dbReference type="ChEBI" id="CHEBI:18420"/>
    </cofactor>
</comment>
<evidence type="ECO:0000256" key="9">
    <source>
        <dbReference type="HAMAP-Rule" id="MF_01129"/>
    </source>
</evidence>
<evidence type="ECO:0000256" key="3">
    <source>
        <dbReference type="ARBA" id="ARBA00022692"/>
    </source>
</evidence>
<evidence type="ECO:0000256" key="4">
    <source>
        <dbReference type="ARBA" id="ARBA00022842"/>
    </source>
</evidence>
<keyword evidence="6 9" id="KW-1133">Transmembrane helix</keyword>
<comment type="catalytic activity">
    <reaction evidence="9">
        <text>diphosphate + H2O + H(+)(in) = 2 phosphate + 2 H(+)(out)</text>
        <dbReference type="Rhea" id="RHEA:13973"/>
        <dbReference type="ChEBI" id="CHEBI:15377"/>
        <dbReference type="ChEBI" id="CHEBI:15378"/>
        <dbReference type="ChEBI" id="CHEBI:33019"/>
        <dbReference type="ChEBI" id="CHEBI:43474"/>
        <dbReference type="EC" id="7.1.3.1"/>
    </reaction>
</comment>
<feature type="transmembrane region" description="Helical" evidence="9">
    <location>
        <begin position="82"/>
        <end position="103"/>
    </location>
</feature>
<feature type="transmembrane region" description="Helical" evidence="9">
    <location>
        <begin position="573"/>
        <end position="592"/>
    </location>
</feature>
<dbReference type="HAMAP" id="MF_01129">
    <property type="entry name" value="PPase_energized_pump"/>
    <property type="match status" value="1"/>
</dbReference>
<keyword evidence="4 9" id="KW-0460">Magnesium</keyword>
<evidence type="ECO:0000256" key="6">
    <source>
        <dbReference type="ARBA" id="ARBA00022989"/>
    </source>
</evidence>
<dbReference type="EC" id="7.1.3.1" evidence="9"/>
<dbReference type="InterPro" id="IPR004131">
    <property type="entry name" value="PPase-energised_H-pump"/>
</dbReference>
<reference evidence="11 12" key="1">
    <citation type="submission" date="2024-08" db="EMBL/GenBank/DDBJ databases">
        <authorList>
            <person name="Lu H."/>
        </authorList>
    </citation>
    <scope>NUCLEOTIDE SEQUENCE [LARGE SCALE GENOMIC DNA]</scope>
    <source>
        <strain evidence="11 12">BYS78W</strain>
    </source>
</reference>
<feature type="transmembrane region" description="Helical" evidence="9">
    <location>
        <begin position="162"/>
        <end position="180"/>
    </location>
</feature>
<comment type="subcellular location">
    <subcellularLocation>
        <location evidence="9">Cell membrane</location>
        <topology evidence="9">Multi-pass membrane protein</topology>
    </subcellularLocation>
    <subcellularLocation>
        <location evidence="1">Endomembrane system</location>
        <topology evidence="1">Multi-pass membrane protein</topology>
    </subcellularLocation>
</comment>
<feature type="transmembrane region" description="Helical" evidence="9">
    <location>
        <begin position="466"/>
        <end position="485"/>
    </location>
</feature>
<feature type="compositionally biased region" description="Low complexity" evidence="10">
    <location>
        <begin position="699"/>
        <end position="725"/>
    </location>
</feature>
<evidence type="ECO:0000256" key="2">
    <source>
        <dbReference type="ARBA" id="ARBA00022448"/>
    </source>
</evidence>
<keyword evidence="5 9" id="KW-1278">Translocase</keyword>
<dbReference type="NCBIfam" id="TIGR01104">
    <property type="entry name" value="V_PPase"/>
    <property type="match status" value="1"/>
</dbReference>
<dbReference type="EMBL" id="JBIGIC010000004">
    <property type="protein sequence ID" value="MFG6487096.1"/>
    <property type="molecule type" value="Genomic_DNA"/>
</dbReference>
<dbReference type="NCBIfam" id="NF001951">
    <property type="entry name" value="PRK00733.1-2"/>
    <property type="match status" value="1"/>
</dbReference>
<feature type="transmembrane region" description="Helical" evidence="9">
    <location>
        <begin position="234"/>
        <end position="252"/>
    </location>
</feature>
<feature type="transmembrane region" description="Helical" evidence="9">
    <location>
        <begin position="258"/>
        <end position="279"/>
    </location>
</feature>
<feature type="transmembrane region" description="Helical" evidence="9">
    <location>
        <begin position="506"/>
        <end position="526"/>
    </location>
</feature>
<comment type="caution">
    <text evidence="9">Lacks conserved residue(s) required for the propagation of feature annotation.</text>
</comment>
<keyword evidence="8 9" id="KW-0472">Membrane</keyword>
<gene>
    <name evidence="9" type="primary">hppA</name>
    <name evidence="11" type="ORF">ACG04R_10455</name>
</gene>
<dbReference type="Pfam" id="PF03030">
    <property type="entry name" value="H_PPase"/>
    <property type="match status" value="1"/>
</dbReference>